<evidence type="ECO:0000256" key="10">
    <source>
        <dbReference type="SAM" id="Phobius"/>
    </source>
</evidence>
<feature type="transmembrane region" description="Helical" evidence="10">
    <location>
        <begin position="67"/>
        <end position="86"/>
    </location>
</feature>
<dbReference type="Proteomes" id="UP000037210">
    <property type="component" value="Unassembled WGS sequence"/>
</dbReference>
<evidence type="ECO:0000256" key="6">
    <source>
        <dbReference type="ARBA" id="ARBA00023053"/>
    </source>
</evidence>
<feature type="domain" description="Cation/H+ exchanger transmembrane" evidence="11">
    <location>
        <begin position="18"/>
        <end position="386"/>
    </location>
</feature>
<dbReference type="PRINTS" id="PR01035">
    <property type="entry name" value="TCRTETA"/>
</dbReference>
<dbReference type="InterPro" id="IPR006153">
    <property type="entry name" value="Cation/H_exchanger_TM"/>
</dbReference>
<dbReference type="PANTHER" id="PTHR43562:SF3">
    <property type="entry name" value="SODIUM ION_PROTON EXCHANGER (EUROFUNG)"/>
    <property type="match status" value="1"/>
</dbReference>
<dbReference type="InterPro" id="IPR038770">
    <property type="entry name" value="Na+/solute_symporter_sf"/>
</dbReference>
<keyword evidence="5 10" id="KW-1133">Transmembrane helix</keyword>
<feature type="transmembrane region" description="Helical" evidence="10">
    <location>
        <begin position="366"/>
        <end position="387"/>
    </location>
</feature>
<comment type="subcellular location">
    <subcellularLocation>
        <location evidence="1">Membrane</location>
        <topology evidence="1">Multi-pass membrane protein</topology>
    </subcellularLocation>
</comment>
<evidence type="ECO:0000259" key="11">
    <source>
        <dbReference type="Pfam" id="PF00999"/>
    </source>
</evidence>
<keyword evidence="3" id="KW-0050">Antiport</keyword>
<evidence type="ECO:0000256" key="2">
    <source>
        <dbReference type="ARBA" id="ARBA00022448"/>
    </source>
</evidence>
<feature type="transmembrane region" description="Helical" evidence="10">
    <location>
        <begin position="193"/>
        <end position="214"/>
    </location>
</feature>
<keyword evidence="4 10" id="KW-0812">Transmembrane</keyword>
<dbReference type="GO" id="GO:0015297">
    <property type="term" value="F:antiporter activity"/>
    <property type="evidence" value="ECO:0007669"/>
    <property type="project" value="UniProtKB-KW"/>
</dbReference>
<feature type="transmembrane region" description="Helical" evidence="10">
    <location>
        <begin position="107"/>
        <end position="135"/>
    </location>
</feature>
<evidence type="ECO:0000256" key="3">
    <source>
        <dbReference type="ARBA" id="ARBA00022449"/>
    </source>
</evidence>
<evidence type="ECO:0000256" key="5">
    <source>
        <dbReference type="ARBA" id="ARBA00022989"/>
    </source>
</evidence>
<evidence type="ECO:0000256" key="1">
    <source>
        <dbReference type="ARBA" id="ARBA00004141"/>
    </source>
</evidence>
<dbReference type="Gene3D" id="1.20.1530.20">
    <property type="match status" value="1"/>
</dbReference>
<feature type="transmembrane region" description="Helical" evidence="10">
    <location>
        <begin position="234"/>
        <end position="263"/>
    </location>
</feature>
<dbReference type="GO" id="GO:0016020">
    <property type="term" value="C:membrane"/>
    <property type="evidence" value="ECO:0007669"/>
    <property type="project" value="UniProtKB-SubCell"/>
</dbReference>
<evidence type="ECO:0000256" key="7">
    <source>
        <dbReference type="ARBA" id="ARBA00023065"/>
    </source>
</evidence>
<dbReference type="Pfam" id="PF00999">
    <property type="entry name" value="Na_H_Exchanger"/>
    <property type="match status" value="1"/>
</dbReference>
<sequence>MEPDILYRALVDLCLLLFLAHLAAEVASRVGAPKVLGVLAAGVIFGPSMVGGISVGGRPFIEFNELIHVFADIGAVLILFTAGLEVPFDEFRNVGLCSFVTGISNILFSFVLVFGATVLMGFSGAVGVLAASALLSTSDVFPLHTLRELGKTDTLEARVILSASVYDDIFATALLAVILTAAGRGSTLTPLHVAENVAFSIILWFLILLLGVVLIPRLIERAEGLGAGIVESMAVLVCFGMATITGAVGLSPLVGAFSAGMAIASSRSLRKVRSFIAEIELVFIPLFFVVIGAGIDPSALLSGNLALILVFTVIAVLSKIIGCMVPASYLLRDPRTGLRVGLGMISRGEIGFIIASIGLTSGILTGGLYTALVAVTCITIVITPLLLRRSYEAEGLMEKLDRLYDRLSKLRPEPVLRRLRR</sequence>
<feature type="transmembrane region" description="Helical" evidence="10">
    <location>
        <begin position="36"/>
        <end position="55"/>
    </location>
</feature>
<name>A0A0M0BM19_9ARCH</name>
<dbReference type="InterPro" id="IPR001958">
    <property type="entry name" value="Tet-R_TetA/multi-R_MdtG-like"/>
</dbReference>
<gene>
    <name evidence="12" type="ORF">AC482_06055</name>
</gene>
<keyword evidence="9" id="KW-0739">Sodium transport</keyword>
<comment type="caution">
    <text evidence="12">The sequence shown here is derived from an EMBL/GenBank/DDBJ whole genome shotgun (WGS) entry which is preliminary data.</text>
</comment>
<keyword evidence="7" id="KW-0406">Ion transport</keyword>
<reference evidence="12 13" key="1">
    <citation type="submission" date="2015-06" db="EMBL/GenBank/DDBJ databases">
        <title>New insights into the roles of widespread benthic archaea in carbon and nitrogen cycling.</title>
        <authorList>
            <person name="Lazar C.S."/>
            <person name="Baker B.J."/>
            <person name="Seitz K.W."/>
            <person name="Hyde A.S."/>
            <person name="Dick G.J."/>
            <person name="Hinrichs K.-U."/>
            <person name="Teske A.P."/>
        </authorList>
    </citation>
    <scope>NUCLEOTIDE SEQUENCE [LARGE SCALE GENOMIC DNA]</scope>
    <source>
        <strain evidence="12">DG-45</strain>
    </source>
</reference>
<evidence type="ECO:0000256" key="4">
    <source>
        <dbReference type="ARBA" id="ARBA00022692"/>
    </source>
</evidence>
<keyword evidence="8 10" id="KW-0472">Membrane</keyword>
<feature type="transmembrane region" description="Helical" evidence="10">
    <location>
        <begin position="307"/>
        <end position="331"/>
    </location>
</feature>
<evidence type="ECO:0000313" key="12">
    <source>
        <dbReference type="EMBL" id="KON29603.1"/>
    </source>
</evidence>
<feature type="transmembrane region" description="Helical" evidence="10">
    <location>
        <begin position="275"/>
        <end position="295"/>
    </location>
</feature>
<accession>A0A0M0BM19</accession>
<feature type="transmembrane region" description="Helical" evidence="10">
    <location>
        <begin position="6"/>
        <end position="24"/>
    </location>
</feature>
<dbReference type="GO" id="GO:0006814">
    <property type="term" value="P:sodium ion transport"/>
    <property type="evidence" value="ECO:0007669"/>
    <property type="project" value="UniProtKB-KW"/>
</dbReference>
<keyword evidence="2" id="KW-0813">Transport</keyword>
<keyword evidence="6" id="KW-0915">Sodium</keyword>
<organism evidence="12 13">
    <name type="scientific">miscellaneous Crenarchaeota group-15 archaeon DG-45</name>
    <dbReference type="NCBI Taxonomy" id="1685127"/>
    <lineage>
        <taxon>Archaea</taxon>
        <taxon>Candidatus Bathyarchaeota</taxon>
        <taxon>MCG-15</taxon>
    </lineage>
</organism>
<proteinExistence type="predicted"/>
<dbReference type="AlphaFoldDB" id="A0A0M0BM19"/>
<feature type="transmembrane region" description="Helical" evidence="10">
    <location>
        <begin position="155"/>
        <end position="181"/>
    </location>
</feature>
<evidence type="ECO:0000313" key="13">
    <source>
        <dbReference type="Proteomes" id="UP000037210"/>
    </source>
</evidence>
<protein>
    <recommendedName>
        <fullName evidence="11">Cation/H+ exchanger transmembrane domain-containing protein</fullName>
    </recommendedName>
</protein>
<dbReference type="EMBL" id="LFWZ01000058">
    <property type="protein sequence ID" value="KON29603.1"/>
    <property type="molecule type" value="Genomic_DNA"/>
</dbReference>
<dbReference type="GO" id="GO:1902600">
    <property type="term" value="P:proton transmembrane transport"/>
    <property type="evidence" value="ECO:0007669"/>
    <property type="project" value="InterPro"/>
</dbReference>
<dbReference type="PANTHER" id="PTHR43562">
    <property type="entry name" value="NAPA-TYPE SODIUM/HYDROGEN ANTIPORTER"/>
    <property type="match status" value="1"/>
</dbReference>
<evidence type="ECO:0000256" key="9">
    <source>
        <dbReference type="ARBA" id="ARBA00023201"/>
    </source>
</evidence>
<evidence type="ECO:0000256" key="8">
    <source>
        <dbReference type="ARBA" id="ARBA00023136"/>
    </source>
</evidence>
<feature type="transmembrane region" description="Helical" evidence="10">
    <location>
        <begin position="338"/>
        <end position="360"/>
    </location>
</feature>